<dbReference type="PANTHER" id="PTHR47870">
    <property type="entry name" value="CYTOCHROME C-TYPE BIOGENESIS PROTEIN CCMH"/>
    <property type="match status" value="1"/>
</dbReference>
<feature type="domain" description="Cytochrome c-type biogenesis protein H Ig-like" evidence="4">
    <location>
        <begin position="280"/>
        <end position="387"/>
    </location>
</feature>
<dbReference type="RefSeq" id="WP_109718955.1">
    <property type="nucleotide sequence ID" value="NZ_QEQK01000002.1"/>
</dbReference>
<keyword evidence="3" id="KW-0812">Transmembrane</keyword>
<dbReference type="InterPro" id="IPR017560">
    <property type="entry name" value="Cyt_c_biogenesis_CcmI"/>
</dbReference>
<dbReference type="PANTHER" id="PTHR47870:SF1">
    <property type="entry name" value="CYTOCHROME C-TYPE BIOGENESIS PROTEIN CCMH"/>
    <property type="match status" value="1"/>
</dbReference>
<evidence type="ECO:0000313" key="5">
    <source>
        <dbReference type="EMBL" id="PWN57451.1"/>
    </source>
</evidence>
<dbReference type="OrthoDB" id="9776053at2"/>
<dbReference type="GO" id="GO:0017004">
    <property type="term" value="P:cytochrome complex assembly"/>
    <property type="evidence" value="ECO:0007669"/>
    <property type="project" value="UniProtKB-KW"/>
</dbReference>
<comment type="caution">
    <text evidence="5">The sequence shown here is derived from an EMBL/GenBank/DDBJ whole genome shotgun (WGS) entry which is preliminary data.</text>
</comment>
<dbReference type="InterPro" id="IPR011990">
    <property type="entry name" value="TPR-like_helical_dom_sf"/>
</dbReference>
<comment type="subcellular location">
    <subcellularLocation>
        <location evidence="1">Cell envelope</location>
    </subcellularLocation>
</comment>
<dbReference type="Gene3D" id="1.25.40.10">
    <property type="entry name" value="Tetratricopeptide repeat domain"/>
    <property type="match status" value="1"/>
</dbReference>
<evidence type="ECO:0000256" key="2">
    <source>
        <dbReference type="ARBA" id="ARBA00022748"/>
    </source>
</evidence>
<evidence type="ECO:0000259" key="4">
    <source>
        <dbReference type="Pfam" id="PF23892"/>
    </source>
</evidence>
<keyword evidence="3" id="KW-0472">Membrane</keyword>
<dbReference type="EMBL" id="QEQK01000002">
    <property type="protein sequence ID" value="PWN57451.1"/>
    <property type="molecule type" value="Genomic_DNA"/>
</dbReference>
<evidence type="ECO:0000256" key="1">
    <source>
        <dbReference type="ARBA" id="ARBA00004196"/>
    </source>
</evidence>
<dbReference type="InterPro" id="IPR056412">
    <property type="entry name" value="Ig_CycH"/>
</dbReference>
<sequence length="395" mass="42155">MKTTLIVAFVLLTVVAMLFPALALRRPGAGRRSRQQDNVDAFRSRKAELEADLAAGRLTDTDFEQLEADAAAELLQDAQAEEGTARPGGRWMSLVAIAVVPVVAAGLYLAGGGLPPTTHAEQMQGLVAQLEQRVQAAPEDQEARRMLARVYMGSERYQQAAQLYRQINEQTGGRDVATLVAEGEALGMARGQDWLGRPATLFDAALALEPNNIRALWYGSLAAAQGGETNKALLRLQRLDRQPLEEPLQSAVRRAVVAMGGVPADAEAATAQAGEQGTVIQVEIALSDALAAQLPDEFALFVFAKQIDGPPMPLAAQRLGTTTFPRAVTLSRDNAMVDGLTLDTADVWEVSARISQAGEARASAGDLQGSIRVERDDLGTVQRLIIDERVGPTSG</sequence>
<evidence type="ECO:0000313" key="6">
    <source>
        <dbReference type="Proteomes" id="UP000251800"/>
    </source>
</evidence>
<accession>A0A363UPP7</accession>
<dbReference type="Pfam" id="PF23892">
    <property type="entry name" value="Ig_CycH"/>
    <property type="match status" value="1"/>
</dbReference>
<keyword evidence="3" id="KW-1133">Transmembrane helix</keyword>
<reference evidence="5 6" key="1">
    <citation type="submission" date="2018-05" db="EMBL/GenBank/DDBJ databases">
        <title>Abyssibacter profundi OUC007T gen. nov., sp. nov, a marine bacterium isolated from seawater of the Mariana Trench.</title>
        <authorList>
            <person name="Zhou S."/>
        </authorList>
    </citation>
    <scope>NUCLEOTIDE SEQUENCE [LARGE SCALE GENOMIC DNA]</scope>
    <source>
        <strain evidence="5 6">OUC007</strain>
    </source>
</reference>
<evidence type="ECO:0000256" key="3">
    <source>
        <dbReference type="SAM" id="Phobius"/>
    </source>
</evidence>
<feature type="transmembrane region" description="Helical" evidence="3">
    <location>
        <begin position="91"/>
        <end position="110"/>
    </location>
</feature>
<dbReference type="AlphaFoldDB" id="A0A363UPP7"/>
<dbReference type="SUPFAM" id="SSF48452">
    <property type="entry name" value="TPR-like"/>
    <property type="match status" value="1"/>
</dbReference>
<keyword evidence="2" id="KW-0201">Cytochrome c-type biogenesis</keyword>
<dbReference type="InterPro" id="IPR051263">
    <property type="entry name" value="C-type_cytochrome_biogenesis"/>
</dbReference>
<organism evidence="5 6">
    <name type="scientific">Abyssibacter profundi</name>
    <dbReference type="NCBI Taxonomy" id="2182787"/>
    <lineage>
        <taxon>Bacteria</taxon>
        <taxon>Pseudomonadati</taxon>
        <taxon>Pseudomonadota</taxon>
        <taxon>Gammaproteobacteria</taxon>
        <taxon>Chromatiales</taxon>
        <taxon>Oceanococcaceae</taxon>
        <taxon>Abyssibacter</taxon>
    </lineage>
</organism>
<dbReference type="Proteomes" id="UP000251800">
    <property type="component" value="Unassembled WGS sequence"/>
</dbReference>
<gene>
    <name evidence="5" type="primary">ccmI</name>
    <name evidence="5" type="ORF">DEH80_02890</name>
</gene>
<name>A0A363UPP7_9GAMM</name>
<proteinExistence type="predicted"/>
<protein>
    <submittedName>
        <fullName evidence="5">C-type cytochrome biogenesis protein CcmI</fullName>
    </submittedName>
</protein>
<dbReference type="GO" id="GO:0030313">
    <property type="term" value="C:cell envelope"/>
    <property type="evidence" value="ECO:0007669"/>
    <property type="project" value="UniProtKB-SubCell"/>
</dbReference>
<dbReference type="NCBIfam" id="TIGR03142">
    <property type="entry name" value="cytochro_ccmI"/>
    <property type="match status" value="1"/>
</dbReference>
<keyword evidence="6" id="KW-1185">Reference proteome</keyword>
<feature type="transmembrane region" description="Helical" evidence="3">
    <location>
        <begin position="6"/>
        <end position="24"/>
    </location>
</feature>
<dbReference type="Pfam" id="PF14559">
    <property type="entry name" value="TPR_19"/>
    <property type="match status" value="1"/>
</dbReference>